<protein>
    <submittedName>
        <fullName evidence="7">Glycosyl transferase</fullName>
    </submittedName>
</protein>
<keyword evidence="3" id="KW-0328">Glycosyltransferase</keyword>
<dbReference type="InterPro" id="IPR027791">
    <property type="entry name" value="Galactosyl_T_C"/>
</dbReference>
<organism evidence="7 8">
    <name type="scientific">Rhodococcoides kyotonense</name>
    <dbReference type="NCBI Taxonomy" id="398843"/>
    <lineage>
        <taxon>Bacteria</taxon>
        <taxon>Bacillati</taxon>
        <taxon>Actinomycetota</taxon>
        <taxon>Actinomycetes</taxon>
        <taxon>Mycobacteriales</taxon>
        <taxon>Nocardiaceae</taxon>
        <taxon>Rhodococcoides</taxon>
    </lineage>
</organism>
<sequence length="451" mass="49174">MTDVFRVDDTHVAVPDNRWDLADGTGSCPTVSVIVPYYDQSTQLSLVLTALAAQHYPLERVDVVVADDGSAVAPDVERWRTDLSISVVTQEDKGFRAAAARNLGAHASRGQVLCFLDADTVPTPDYIRHAVRLPSLVPDALVVGRRKHADLSEIAESAVLQWIAAQDESGHDREPAWLVDGYARTSNLLKPGWDGYKYVLSAVMTCSRALFDAVGGFDESFVQYGGEDWEFANRAFMMGAVLAYEPAALAWHDGPDWGEREVSDRVSRKNHEALALSRLVTDPAARTSGLRYRIPDTVALVDTDGHSAASLAVTIASIVDGYDCAVWLSGTSASELFDALGLEDSRIRLGEPEFDTVARCRFVLDVRGRIEFSSSTLATLTTDVRPGGYGRVEVECGSASVTLTASRAVHRARRWADGSEIDLLEQLFGVARLDASEVGITVRTEEPWLAW</sequence>
<reference evidence="7 8" key="1">
    <citation type="submission" date="2016-03" db="EMBL/GenBank/DDBJ databases">
        <title>Genome sequence of Rhodococcus kyotonensis KB10.</title>
        <authorList>
            <person name="Jeong H."/>
            <person name="Hong C.E."/>
            <person name="Jo S.H."/>
            <person name="Park J.M."/>
        </authorList>
    </citation>
    <scope>NUCLEOTIDE SEQUENCE [LARGE SCALE GENOMIC DNA]</scope>
    <source>
        <strain evidence="7 8">KB10</strain>
    </source>
</reference>
<accession>A0A177Y708</accession>
<evidence type="ECO:0000259" key="5">
    <source>
        <dbReference type="Pfam" id="PF00535"/>
    </source>
</evidence>
<dbReference type="PANTHER" id="PTHR43179">
    <property type="entry name" value="RHAMNOSYLTRANSFERASE WBBL"/>
    <property type="match status" value="1"/>
</dbReference>
<dbReference type="RefSeq" id="WP_068432020.1">
    <property type="nucleotide sequence ID" value="NZ_LVHI01000040.1"/>
</dbReference>
<evidence type="ECO:0000256" key="1">
    <source>
        <dbReference type="ARBA" id="ARBA00004776"/>
    </source>
</evidence>
<dbReference type="Pfam" id="PF00535">
    <property type="entry name" value="Glycos_transf_2"/>
    <property type="match status" value="1"/>
</dbReference>
<evidence type="ECO:0000256" key="2">
    <source>
        <dbReference type="ARBA" id="ARBA00006739"/>
    </source>
</evidence>
<dbReference type="PANTHER" id="PTHR43179:SF12">
    <property type="entry name" value="GALACTOFURANOSYLTRANSFERASE GLFT2"/>
    <property type="match status" value="1"/>
</dbReference>
<name>A0A177Y708_9NOCA</name>
<comment type="pathway">
    <text evidence="1">Cell wall biogenesis; cell wall polysaccharide biosynthesis.</text>
</comment>
<comment type="similarity">
    <text evidence="2">Belongs to the glycosyltransferase 2 family.</text>
</comment>
<evidence type="ECO:0000256" key="4">
    <source>
        <dbReference type="ARBA" id="ARBA00022679"/>
    </source>
</evidence>
<proteinExistence type="inferred from homology"/>
<evidence type="ECO:0000313" key="7">
    <source>
        <dbReference type="EMBL" id="OAK51275.1"/>
    </source>
</evidence>
<dbReference type="GO" id="GO:0016757">
    <property type="term" value="F:glycosyltransferase activity"/>
    <property type="evidence" value="ECO:0007669"/>
    <property type="project" value="UniProtKB-KW"/>
</dbReference>
<dbReference type="SUPFAM" id="SSF53448">
    <property type="entry name" value="Nucleotide-diphospho-sugar transferases"/>
    <property type="match status" value="1"/>
</dbReference>
<keyword evidence="8" id="KW-1185">Reference proteome</keyword>
<gene>
    <name evidence="7" type="ORF">A3K89_12850</name>
</gene>
<dbReference type="Pfam" id="PF02709">
    <property type="entry name" value="Glyco_transf_7C"/>
    <property type="match status" value="1"/>
</dbReference>
<dbReference type="Gene3D" id="3.90.550.10">
    <property type="entry name" value="Spore Coat Polysaccharide Biosynthesis Protein SpsA, Chain A"/>
    <property type="match status" value="1"/>
</dbReference>
<dbReference type="AlphaFoldDB" id="A0A177Y708"/>
<dbReference type="InterPro" id="IPR001173">
    <property type="entry name" value="Glyco_trans_2-like"/>
</dbReference>
<feature type="domain" description="Galactosyltransferase C-terminal" evidence="6">
    <location>
        <begin position="196"/>
        <end position="237"/>
    </location>
</feature>
<dbReference type="InterPro" id="IPR029044">
    <property type="entry name" value="Nucleotide-diphossugar_trans"/>
</dbReference>
<evidence type="ECO:0000256" key="3">
    <source>
        <dbReference type="ARBA" id="ARBA00022676"/>
    </source>
</evidence>
<dbReference type="Proteomes" id="UP000077519">
    <property type="component" value="Unassembled WGS sequence"/>
</dbReference>
<comment type="caution">
    <text evidence="7">The sequence shown here is derived from an EMBL/GenBank/DDBJ whole genome shotgun (WGS) entry which is preliminary data.</text>
</comment>
<evidence type="ECO:0000259" key="6">
    <source>
        <dbReference type="Pfam" id="PF02709"/>
    </source>
</evidence>
<feature type="domain" description="Glycosyltransferase 2-like" evidence="5">
    <location>
        <begin position="32"/>
        <end position="149"/>
    </location>
</feature>
<dbReference type="EMBL" id="LVHI01000040">
    <property type="protein sequence ID" value="OAK51275.1"/>
    <property type="molecule type" value="Genomic_DNA"/>
</dbReference>
<evidence type="ECO:0000313" key="8">
    <source>
        <dbReference type="Proteomes" id="UP000077519"/>
    </source>
</evidence>
<keyword evidence="4 7" id="KW-0808">Transferase</keyword>